<organism evidence="2 3">
    <name type="scientific">Hymenobacter negativus</name>
    <dbReference type="NCBI Taxonomy" id="2795026"/>
    <lineage>
        <taxon>Bacteria</taxon>
        <taxon>Pseudomonadati</taxon>
        <taxon>Bacteroidota</taxon>
        <taxon>Cytophagia</taxon>
        <taxon>Cytophagales</taxon>
        <taxon>Hymenobacteraceae</taxon>
        <taxon>Hymenobacter</taxon>
    </lineage>
</organism>
<sequence>MPQLVPYLNFPGNAREAMTFYQECLGGELSIMPFTGTPAAEQVPDAAKDSVMHAILQTGDLLLMASDDPFQPVQDGTGTHLSLNCQSEEEIEQLFARLGEGGNVTMPLAYQFWGAKFGMLTDRYGKSWMFNFDRVQN</sequence>
<evidence type="ECO:0000313" key="3">
    <source>
        <dbReference type="Proteomes" id="UP000664369"/>
    </source>
</evidence>
<feature type="domain" description="PhnB-like" evidence="1">
    <location>
        <begin position="3"/>
        <end position="128"/>
    </location>
</feature>
<gene>
    <name evidence="2" type="ORF">J4E00_10495</name>
</gene>
<evidence type="ECO:0000259" key="1">
    <source>
        <dbReference type="Pfam" id="PF06983"/>
    </source>
</evidence>
<protein>
    <submittedName>
        <fullName evidence="2">VOC family protein</fullName>
    </submittedName>
</protein>
<dbReference type="CDD" id="cd06588">
    <property type="entry name" value="PhnB_like"/>
    <property type="match status" value="1"/>
</dbReference>
<accession>A0ABS3QE26</accession>
<dbReference type="EMBL" id="JAGETZ010000004">
    <property type="protein sequence ID" value="MBO2009480.1"/>
    <property type="molecule type" value="Genomic_DNA"/>
</dbReference>
<dbReference type="InterPro" id="IPR029068">
    <property type="entry name" value="Glyas_Bleomycin-R_OHBP_Dase"/>
</dbReference>
<dbReference type="SUPFAM" id="SSF54593">
    <property type="entry name" value="Glyoxalase/Bleomycin resistance protein/Dihydroxybiphenyl dioxygenase"/>
    <property type="match status" value="1"/>
</dbReference>
<dbReference type="PANTHER" id="PTHR33990:SF1">
    <property type="entry name" value="PROTEIN YJDN"/>
    <property type="match status" value="1"/>
</dbReference>
<evidence type="ECO:0000313" key="2">
    <source>
        <dbReference type="EMBL" id="MBO2009480.1"/>
    </source>
</evidence>
<dbReference type="Gene3D" id="3.10.180.10">
    <property type="entry name" value="2,3-Dihydroxybiphenyl 1,2-Dioxygenase, domain 1"/>
    <property type="match status" value="1"/>
</dbReference>
<proteinExistence type="predicted"/>
<dbReference type="RefSeq" id="WP_208175112.1">
    <property type="nucleotide sequence ID" value="NZ_JAGETZ010000004.1"/>
</dbReference>
<keyword evidence="3" id="KW-1185">Reference proteome</keyword>
<dbReference type="PANTHER" id="PTHR33990">
    <property type="entry name" value="PROTEIN YJDN-RELATED"/>
    <property type="match status" value="1"/>
</dbReference>
<dbReference type="InterPro" id="IPR028973">
    <property type="entry name" value="PhnB-like"/>
</dbReference>
<dbReference type="Proteomes" id="UP000664369">
    <property type="component" value="Unassembled WGS sequence"/>
</dbReference>
<reference evidence="2 3" key="1">
    <citation type="submission" date="2021-03" db="EMBL/GenBank/DDBJ databases">
        <authorList>
            <person name="Kim M.K."/>
        </authorList>
    </citation>
    <scope>NUCLEOTIDE SEQUENCE [LARGE SCALE GENOMIC DNA]</scope>
    <source>
        <strain evidence="2 3">BT442</strain>
    </source>
</reference>
<comment type="caution">
    <text evidence="2">The sequence shown here is derived from an EMBL/GenBank/DDBJ whole genome shotgun (WGS) entry which is preliminary data.</text>
</comment>
<dbReference type="Pfam" id="PF06983">
    <property type="entry name" value="3-dmu-9_3-mt"/>
    <property type="match status" value="1"/>
</dbReference>
<name>A0ABS3QE26_9BACT</name>